<comment type="caution">
    <text evidence="1">The sequence shown here is derived from an EMBL/GenBank/DDBJ whole genome shotgun (WGS) entry which is preliminary data.</text>
</comment>
<gene>
    <name evidence="1" type="ORF">JCM31826_13570</name>
</gene>
<dbReference type="InterPro" id="IPR012808">
    <property type="entry name" value="CHP02453"/>
</dbReference>
<reference evidence="1 2" key="1">
    <citation type="submission" date="2018-11" db="EMBL/GenBank/DDBJ databases">
        <title>Schleiferia aggregans sp. nov., a moderately thermophilic heterotrophic bacterium isolated from microbial mats at a terrestrial hot spring.</title>
        <authorList>
            <person name="Iino T."/>
            <person name="Ohkuma M."/>
            <person name="Haruta S."/>
        </authorList>
    </citation>
    <scope>NUCLEOTIDE SEQUENCE [LARGE SCALE GENOMIC DNA]</scope>
    <source>
        <strain evidence="1 2">LA</strain>
    </source>
</reference>
<keyword evidence="2" id="KW-1185">Reference proteome</keyword>
<evidence type="ECO:0000313" key="2">
    <source>
        <dbReference type="Proteomes" id="UP000286715"/>
    </source>
</evidence>
<accession>A0A401XLG4</accession>
<dbReference type="PIRSF" id="PIRSF028451">
    <property type="entry name" value="UCP028451"/>
    <property type="match status" value="1"/>
</dbReference>
<dbReference type="NCBIfam" id="TIGR02453">
    <property type="entry name" value="TIGR02453 family protein"/>
    <property type="match status" value="1"/>
</dbReference>
<sequence>MLSEESLIFLEKLRQNNHKEWFAQHRDAYEQYRRELLSAAEYILNSLKSNDPELANTKPVQCLFRINRDIRFSADKRPYKTHVSLGFAPDGRKGDLAGYYVHFDLEESFVGGGVYMPPADVLKKIRNDIDLYWEEFSEILNDEKFKAIYPDLDFEELWTLTRPPKGYDESNPAIKYLKLKSFTATHSLNYSQLSDPDTLPMLVEHLLPLKHFIQFLNRAIQSDDEPDVILKPFYKI</sequence>
<organism evidence="1 2">
    <name type="scientific">Thermaurantimonas aggregans</name>
    <dbReference type="NCBI Taxonomy" id="2173829"/>
    <lineage>
        <taxon>Bacteria</taxon>
        <taxon>Pseudomonadati</taxon>
        <taxon>Bacteroidota</taxon>
        <taxon>Flavobacteriia</taxon>
        <taxon>Flavobacteriales</taxon>
        <taxon>Schleiferiaceae</taxon>
        <taxon>Thermaurantimonas</taxon>
    </lineage>
</organism>
<protein>
    <submittedName>
        <fullName evidence="1">TIGR02453 family protein</fullName>
    </submittedName>
</protein>
<evidence type="ECO:0000313" key="1">
    <source>
        <dbReference type="EMBL" id="GCD77875.1"/>
    </source>
</evidence>
<dbReference type="PANTHER" id="PTHR36452">
    <property type="entry name" value="CHROMOSOME 12, WHOLE GENOME SHOTGUN SEQUENCE"/>
    <property type="match status" value="1"/>
</dbReference>
<dbReference type="Pfam" id="PF09365">
    <property type="entry name" value="DUF2461"/>
    <property type="match status" value="1"/>
</dbReference>
<dbReference type="PANTHER" id="PTHR36452:SF1">
    <property type="entry name" value="DUF2461 DOMAIN-CONTAINING PROTEIN"/>
    <property type="match status" value="1"/>
</dbReference>
<dbReference type="AlphaFoldDB" id="A0A401XLG4"/>
<dbReference type="InterPro" id="IPR015996">
    <property type="entry name" value="UCP028451"/>
</dbReference>
<dbReference type="Proteomes" id="UP000286715">
    <property type="component" value="Unassembled WGS sequence"/>
</dbReference>
<dbReference type="RefSeq" id="WP_124397940.1">
    <property type="nucleotide sequence ID" value="NZ_BHZE01000012.1"/>
</dbReference>
<proteinExistence type="predicted"/>
<dbReference type="OrthoDB" id="9794241at2"/>
<dbReference type="EMBL" id="BHZE01000012">
    <property type="protein sequence ID" value="GCD77875.1"/>
    <property type="molecule type" value="Genomic_DNA"/>
</dbReference>
<name>A0A401XLG4_9FLAO</name>